<comment type="cofactor">
    <cofactor evidence="1">
        <name>Mn(2+)</name>
        <dbReference type="ChEBI" id="CHEBI:29035"/>
    </cofactor>
</comment>
<evidence type="ECO:0000256" key="7">
    <source>
        <dbReference type="ARBA" id="ARBA00022741"/>
    </source>
</evidence>
<dbReference type="InterPro" id="IPR041107">
    <property type="entry name" value="Rimk_N"/>
</dbReference>
<evidence type="ECO:0000256" key="11">
    <source>
        <dbReference type="ARBA" id="ARBA00023211"/>
    </source>
</evidence>
<feature type="signal peptide" evidence="15">
    <location>
        <begin position="1"/>
        <end position="25"/>
    </location>
</feature>
<keyword evidence="10" id="KW-0648">Protein biosynthesis</keyword>
<dbReference type="GeneID" id="68098809"/>
<comment type="caution">
    <text evidence="17">The sequence shown here is derived from an EMBL/GenBank/DDBJ whole genome shotgun (WGS) entry which is preliminary data.</text>
</comment>
<dbReference type="GO" id="GO:0005737">
    <property type="term" value="C:cytoplasm"/>
    <property type="evidence" value="ECO:0007669"/>
    <property type="project" value="TreeGrafter"/>
</dbReference>
<evidence type="ECO:0000259" key="16">
    <source>
        <dbReference type="PROSITE" id="PS50975"/>
    </source>
</evidence>
<dbReference type="Proteomes" id="UP000816034">
    <property type="component" value="Unassembled WGS sequence"/>
</dbReference>
<sequence length="493" mass="55186">MINKTAVSLMIAILLIAILCCCSSATFVQATSAAEAATPPTSSSSTSSDHHHHEDESSEQTTISADLSLKDDILQQQNNSGASSNTSSSDETLSNGKTKNKSKRTIQITIPKDYEKFVLKPRVIGEEQKIRIYNAQNTTFYQRKLKNPVLKMWILIVGRKMKNDLPYYTYSAKRFFETAWRRNIQVELMEIQKFDMMVAHDGSNSIMYDGEVIPREEFPDAVLPRLGAHIDYWGLAVVRQLEKLDILVLNGFESLEMTRDKLQTLQQLAKDQIAIPKTMIARFPIDTSIISRHFSFPIILKKSSGSQGKGVLLVQSEDQIKGLGDMLDTTKPMIIQEFIAASKGRDIRAIVLGGKVIGAMMRVAKSGFKSNFHQGGYVKPVKLSNLLEWLAISAAQSVELDFAGVDILIDRDTYKICEINSSPGFEGFELATGVNVPDQLFNYVELKTSIWRKLDKKKKKKKPVLIPVEAEHVVASKPEQKQDIQIDLNGQQL</sequence>
<organism evidence="17 18">
    <name type="scientific">Naegleria lovaniensis</name>
    <name type="common">Amoeba</name>
    <dbReference type="NCBI Taxonomy" id="51637"/>
    <lineage>
        <taxon>Eukaryota</taxon>
        <taxon>Discoba</taxon>
        <taxon>Heterolobosea</taxon>
        <taxon>Tetramitia</taxon>
        <taxon>Eutetramitia</taxon>
        <taxon>Vahlkampfiidae</taxon>
        <taxon>Naegleria</taxon>
    </lineage>
</organism>
<comment type="similarity">
    <text evidence="3">Belongs to the RimK family.</text>
</comment>
<evidence type="ECO:0000256" key="8">
    <source>
        <dbReference type="ARBA" id="ARBA00022840"/>
    </source>
</evidence>
<feature type="region of interest" description="Disordered" evidence="14">
    <location>
        <begin position="37"/>
        <end position="62"/>
    </location>
</feature>
<evidence type="ECO:0000256" key="2">
    <source>
        <dbReference type="ARBA" id="ARBA00001946"/>
    </source>
</evidence>
<comment type="catalytic activity">
    <reaction evidence="12">
        <text>N-acetyl-L-aspartate + L-glutamate + ATP = N-acetyl-L-aspartyl-L-glutamate + ADP + phosphate + H(+)</text>
        <dbReference type="Rhea" id="RHEA:40035"/>
        <dbReference type="ChEBI" id="CHEBI:15378"/>
        <dbReference type="ChEBI" id="CHEBI:16953"/>
        <dbReference type="ChEBI" id="CHEBI:29985"/>
        <dbReference type="ChEBI" id="CHEBI:30616"/>
        <dbReference type="ChEBI" id="CHEBI:43474"/>
        <dbReference type="ChEBI" id="CHEBI:76931"/>
        <dbReference type="ChEBI" id="CHEBI:456216"/>
        <dbReference type="EC" id="6.3.2.41"/>
    </reaction>
</comment>
<feature type="chain" id="PRO_5041726397" description="N-acetylaspartylglutamate synthase" evidence="15">
    <location>
        <begin position="26"/>
        <end position="493"/>
    </location>
</feature>
<feature type="region of interest" description="Disordered" evidence="14">
    <location>
        <begin position="77"/>
        <end position="104"/>
    </location>
</feature>
<reference evidence="17 18" key="1">
    <citation type="journal article" date="2018" name="BMC Genomics">
        <title>The genome of Naegleria lovaniensis, the basis for a comparative approach to unravel pathogenicity factors of the human pathogenic amoeba N. fowleri.</title>
        <authorList>
            <person name="Liechti N."/>
            <person name="Schurch N."/>
            <person name="Bruggmann R."/>
            <person name="Wittwer M."/>
        </authorList>
    </citation>
    <scope>NUCLEOTIDE SEQUENCE [LARGE SCALE GENOMIC DNA]</scope>
    <source>
        <strain evidence="17 18">ATCC 30569</strain>
    </source>
</reference>
<dbReference type="GO" id="GO:0006412">
    <property type="term" value="P:translation"/>
    <property type="evidence" value="ECO:0007669"/>
    <property type="project" value="UniProtKB-KW"/>
</dbReference>
<dbReference type="InterPro" id="IPR004666">
    <property type="entry name" value="Rp_bS6_RimK/Lys_biosynth_LsyX"/>
</dbReference>
<evidence type="ECO:0000256" key="13">
    <source>
        <dbReference type="PROSITE-ProRule" id="PRU00409"/>
    </source>
</evidence>
<dbReference type="AlphaFoldDB" id="A0AA88KME2"/>
<dbReference type="EMBL" id="PYSW02000027">
    <property type="protein sequence ID" value="KAG2381366.1"/>
    <property type="molecule type" value="Genomic_DNA"/>
</dbReference>
<dbReference type="InterPro" id="IPR011761">
    <property type="entry name" value="ATP-grasp"/>
</dbReference>
<dbReference type="GO" id="GO:0043774">
    <property type="term" value="F:coenzyme F420-2 alpha-glutamyl ligase activity"/>
    <property type="evidence" value="ECO:0007669"/>
    <property type="project" value="TreeGrafter"/>
</dbReference>
<evidence type="ECO:0000256" key="9">
    <source>
        <dbReference type="ARBA" id="ARBA00022842"/>
    </source>
</evidence>
<dbReference type="GO" id="GO:0005524">
    <property type="term" value="F:ATP binding"/>
    <property type="evidence" value="ECO:0007669"/>
    <property type="project" value="UniProtKB-UniRule"/>
</dbReference>
<dbReference type="RefSeq" id="XP_044547046.1">
    <property type="nucleotide sequence ID" value="XM_044696206.1"/>
</dbReference>
<accession>A0AA88KME2</accession>
<evidence type="ECO:0000256" key="6">
    <source>
        <dbReference type="ARBA" id="ARBA00022723"/>
    </source>
</evidence>
<evidence type="ECO:0000256" key="5">
    <source>
        <dbReference type="ARBA" id="ARBA00022598"/>
    </source>
</evidence>
<dbReference type="PROSITE" id="PS50975">
    <property type="entry name" value="ATP_GRASP"/>
    <property type="match status" value="1"/>
</dbReference>
<dbReference type="Pfam" id="PF08443">
    <property type="entry name" value="RimK"/>
    <property type="match status" value="1"/>
</dbReference>
<dbReference type="Gene3D" id="3.30.1490.20">
    <property type="entry name" value="ATP-grasp fold, A domain"/>
    <property type="match status" value="1"/>
</dbReference>
<evidence type="ECO:0000256" key="1">
    <source>
        <dbReference type="ARBA" id="ARBA00001936"/>
    </source>
</evidence>
<keyword evidence="7 13" id="KW-0547">Nucleotide-binding</keyword>
<keyword evidence="18" id="KW-1185">Reference proteome</keyword>
<dbReference type="EC" id="6.3.2.41" evidence="4"/>
<dbReference type="InterPro" id="IPR013815">
    <property type="entry name" value="ATP_grasp_subdomain_1"/>
</dbReference>
<evidence type="ECO:0000313" key="17">
    <source>
        <dbReference type="EMBL" id="KAG2381366.1"/>
    </source>
</evidence>
<dbReference type="SUPFAM" id="SSF56059">
    <property type="entry name" value="Glutathione synthetase ATP-binding domain-like"/>
    <property type="match status" value="1"/>
</dbReference>
<keyword evidence="5" id="KW-0436">Ligase</keyword>
<keyword evidence="15" id="KW-0732">Signal</keyword>
<evidence type="ECO:0000256" key="14">
    <source>
        <dbReference type="SAM" id="MobiDB-lite"/>
    </source>
</evidence>
<feature type="domain" description="ATP-grasp" evidence="16">
    <location>
        <begin position="265"/>
        <end position="445"/>
    </location>
</feature>
<dbReference type="Gene3D" id="3.40.50.20">
    <property type="match status" value="1"/>
</dbReference>
<gene>
    <name evidence="17" type="ORF">C9374_006355</name>
</gene>
<dbReference type="Pfam" id="PF18030">
    <property type="entry name" value="Rimk_N"/>
    <property type="match status" value="1"/>
</dbReference>
<proteinExistence type="inferred from homology"/>
<keyword evidence="11" id="KW-0464">Manganese</keyword>
<feature type="compositionally biased region" description="Low complexity" evidence="14">
    <location>
        <begin position="77"/>
        <end position="89"/>
    </location>
</feature>
<protein>
    <recommendedName>
        <fullName evidence="4">N-acetylaspartylglutamate synthase</fullName>
        <ecNumber evidence="4">6.3.2.41</ecNumber>
    </recommendedName>
</protein>
<dbReference type="GO" id="GO:0046872">
    <property type="term" value="F:metal ion binding"/>
    <property type="evidence" value="ECO:0007669"/>
    <property type="project" value="UniProtKB-KW"/>
</dbReference>
<dbReference type="PANTHER" id="PTHR21621:SF2">
    <property type="entry name" value="COENZYME GAMMA-F420-2:ALPHA-L-GLUTAMATE LIGASE"/>
    <property type="match status" value="1"/>
</dbReference>
<evidence type="ECO:0000256" key="15">
    <source>
        <dbReference type="SAM" id="SignalP"/>
    </source>
</evidence>
<dbReference type="Gene3D" id="3.30.470.20">
    <property type="entry name" value="ATP-grasp fold, B domain"/>
    <property type="match status" value="1"/>
</dbReference>
<keyword evidence="6" id="KW-0479">Metal-binding</keyword>
<dbReference type="NCBIfam" id="TIGR00768">
    <property type="entry name" value="rimK_fam"/>
    <property type="match status" value="1"/>
</dbReference>
<feature type="compositionally biased region" description="Low complexity" evidence="14">
    <location>
        <begin position="37"/>
        <end position="47"/>
    </location>
</feature>
<dbReference type="InterPro" id="IPR013651">
    <property type="entry name" value="ATP-grasp_RimK-type"/>
</dbReference>
<dbReference type="PANTHER" id="PTHR21621">
    <property type="entry name" value="RIBOSOMAL PROTEIN S6 MODIFICATION PROTEIN"/>
    <property type="match status" value="1"/>
</dbReference>
<evidence type="ECO:0000256" key="10">
    <source>
        <dbReference type="ARBA" id="ARBA00022917"/>
    </source>
</evidence>
<evidence type="ECO:0000256" key="3">
    <source>
        <dbReference type="ARBA" id="ARBA00007854"/>
    </source>
</evidence>
<comment type="cofactor">
    <cofactor evidence="2">
        <name>Mg(2+)</name>
        <dbReference type="ChEBI" id="CHEBI:18420"/>
    </cofactor>
</comment>
<evidence type="ECO:0000313" key="18">
    <source>
        <dbReference type="Proteomes" id="UP000816034"/>
    </source>
</evidence>
<keyword evidence="9" id="KW-0460">Magnesium</keyword>
<keyword evidence="8 13" id="KW-0067">ATP-binding</keyword>
<evidence type="ECO:0000256" key="4">
    <source>
        <dbReference type="ARBA" id="ARBA00012938"/>
    </source>
</evidence>
<evidence type="ECO:0000256" key="12">
    <source>
        <dbReference type="ARBA" id="ARBA00049321"/>
    </source>
</evidence>
<name>A0AA88KME2_NAELO</name>